<dbReference type="EMBL" id="SOCE01000002">
    <property type="protein sequence ID" value="TDU83828.1"/>
    <property type="molecule type" value="Genomic_DNA"/>
</dbReference>
<name>A0A4R7SZ58_9ACTN</name>
<keyword evidence="2" id="KW-1185">Reference proteome</keyword>
<comment type="caution">
    <text evidence="1">The sequence shown here is derived from an EMBL/GenBank/DDBJ whole genome shotgun (WGS) entry which is preliminary data.</text>
</comment>
<dbReference type="Proteomes" id="UP000295151">
    <property type="component" value="Unassembled WGS sequence"/>
</dbReference>
<protein>
    <submittedName>
        <fullName evidence="1">Uncharacterized protein DUF1876</fullName>
    </submittedName>
</protein>
<dbReference type="Gene3D" id="3.30.160.240">
    <property type="entry name" value="Rv1738"/>
    <property type="match status" value="1"/>
</dbReference>
<dbReference type="SUPFAM" id="SSF143212">
    <property type="entry name" value="Rv2632c-like"/>
    <property type="match status" value="1"/>
</dbReference>
<organism evidence="1 2">
    <name type="scientific">Kribbella voronezhensis</name>
    <dbReference type="NCBI Taxonomy" id="2512212"/>
    <lineage>
        <taxon>Bacteria</taxon>
        <taxon>Bacillati</taxon>
        <taxon>Actinomycetota</taxon>
        <taxon>Actinomycetes</taxon>
        <taxon>Propionibacteriales</taxon>
        <taxon>Kribbellaceae</taxon>
        <taxon>Kribbella</taxon>
    </lineage>
</organism>
<evidence type="ECO:0000313" key="1">
    <source>
        <dbReference type="EMBL" id="TDU83828.1"/>
    </source>
</evidence>
<dbReference type="InterPro" id="IPR015057">
    <property type="entry name" value="Rv2632c-like"/>
</dbReference>
<evidence type="ECO:0000313" key="2">
    <source>
        <dbReference type="Proteomes" id="UP000295151"/>
    </source>
</evidence>
<gene>
    <name evidence="1" type="ORF">EV138_6292</name>
</gene>
<reference evidence="1 2" key="1">
    <citation type="submission" date="2019-03" db="EMBL/GenBank/DDBJ databases">
        <title>Genomic Encyclopedia of Type Strains, Phase III (KMG-III): the genomes of soil and plant-associated and newly described type strains.</title>
        <authorList>
            <person name="Whitman W."/>
        </authorList>
    </citation>
    <scope>NUCLEOTIDE SEQUENCE [LARGE SCALE GENOMIC DNA]</scope>
    <source>
        <strain evidence="1 2">VKM Ac-2575</strain>
    </source>
</reference>
<dbReference type="InterPro" id="IPR038070">
    <property type="entry name" value="Rv2632c-like_sf"/>
</dbReference>
<dbReference type="Pfam" id="PF08962">
    <property type="entry name" value="Rv2632c-like"/>
    <property type="match status" value="1"/>
</dbReference>
<accession>A0A4R7SZ58</accession>
<sequence>MTTMRRWSVEIYIDEHEESGLTHAEARLHTNDRTHLLGQGDAHRNPTDDQVAEIGDELAVARALSDLSHQLVHAVAGDLEDVAKRFGSAAH</sequence>
<proteinExistence type="predicted"/>
<dbReference type="AlphaFoldDB" id="A0A4R7SZ58"/>
<dbReference type="RefSeq" id="WP_238158518.1">
    <property type="nucleotide sequence ID" value="NZ_SOCE01000002.1"/>
</dbReference>